<name>A0A8F7UAY0_SALER</name>
<dbReference type="NCBIfam" id="TIGR02501">
    <property type="entry name" value="type_III_yscE"/>
    <property type="match status" value="1"/>
</dbReference>
<accession>A0A8F7UAY0</accession>
<dbReference type="EMBL" id="CP079839">
    <property type="protein sequence ID" value="QXX12316.1"/>
    <property type="molecule type" value="Genomic_DNA"/>
</dbReference>
<sequence length="181" mass="21196">MMSLTELEDMLIEDTENNSEKLLSILKERRKQLNKSLENPLDKLAYKKTEQMLVACEAAQQVIELIAFRFSNNKKKGDIHEKKIEQDLFKKRIEKEISIVKEMISEFDVIKKRVIELNEQARYDPLAASTLNKIIEGYTRGEEARLYNSAIEKVDALANLLNHEKKPETTIKRKNKYRKIV</sequence>
<dbReference type="Pfam" id="PF08988">
    <property type="entry name" value="T3SS_needle_E"/>
    <property type="match status" value="1"/>
</dbReference>
<dbReference type="AlphaFoldDB" id="A0A8F7UAY0"/>
<proteinExistence type="predicted"/>
<reference evidence="1" key="1">
    <citation type="submission" date="2021-07" db="EMBL/GenBank/DDBJ databases">
        <title>Whole-Genome Sequences of non-enterica strains of Salmonella enterica isolated from poultry houses.</title>
        <authorList>
            <person name="Lamas A."/>
            <person name="Regal P."/>
            <person name="Miranda J.M."/>
            <person name="Vazquez B."/>
            <person name="Cepeda A."/>
            <person name="Franco C.M."/>
        </authorList>
    </citation>
    <scope>NUCLEOTIDE SEQUENCE</scope>
    <source>
        <strain evidence="1">LHICA_E3</strain>
    </source>
</reference>
<organism evidence="1">
    <name type="scientific">Salmonella enterica</name>
    <name type="common">Salmonella choleraesuis</name>
    <dbReference type="NCBI Taxonomy" id="28901"/>
    <lineage>
        <taxon>Bacteria</taxon>
        <taxon>Pseudomonadati</taxon>
        <taxon>Pseudomonadota</taxon>
        <taxon>Gammaproteobacteria</taxon>
        <taxon>Enterobacterales</taxon>
        <taxon>Enterobacteriaceae</taxon>
        <taxon>Salmonella</taxon>
    </lineage>
</organism>
<dbReference type="Pfam" id="PF11439">
    <property type="entry name" value="T3SchapCesA"/>
    <property type="match status" value="1"/>
</dbReference>
<dbReference type="InterPro" id="IPR012671">
    <property type="entry name" value="T3SS_PscE/YscE"/>
</dbReference>
<protein>
    <submittedName>
        <fullName evidence="1">EscE/YscE/SsaE family type III secretion system needle protein co-chaperone</fullName>
    </submittedName>
</protein>
<evidence type="ECO:0000313" key="1">
    <source>
        <dbReference type="EMBL" id="QXX12316.1"/>
    </source>
</evidence>
<dbReference type="InterPro" id="IPR021545">
    <property type="entry name" value="CesA"/>
</dbReference>
<dbReference type="RefSeq" id="WP_219165281.1">
    <property type="nucleotide sequence ID" value="NZ_CP079839.1"/>
</dbReference>
<gene>
    <name evidence="1" type="ORF">JMJ87_02925</name>
</gene>